<dbReference type="Gene3D" id="3.40.50.12170">
    <property type="entry name" value="Uncharacterised protein PF07075, DUF1343"/>
    <property type="match status" value="1"/>
</dbReference>
<dbReference type="PANTHER" id="PTHR42915:SF1">
    <property type="entry name" value="PEPTIDOGLYCAN BETA-N-ACETYLMURAMIDASE NAMZ"/>
    <property type="match status" value="1"/>
</dbReference>
<name>A0A381P1T4_9ZZZZ</name>
<dbReference type="GO" id="GO:0033922">
    <property type="term" value="F:peptidoglycan beta-N-acetylmuramidase activity"/>
    <property type="evidence" value="ECO:0007669"/>
    <property type="project" value="InterPro"/>
</dbReference>
<dbReference type="InterPro" id="IPR008302">
    <property type="entry name" value="NamZ"/>
</dbReference>
<dbReference type="PANTHER" id="PTHR42915">
    <property type="entry name" value="HYPOTHETICAL 460 KDA PROTEIN IN FEUA-SIGW INTERGENIC REGION [PRECURSOR]"/>
    <property type="match status" value="1"/>
</dbReference>
<evidence type="ECO:0008006" key="4">
    <source>
        <dbReference type="Google" id="ProtNLM"/>
    </source>
</evidence>
<dbReference type="InterPro" id="IPR048503">
    <property type="entry name" value="NamZ_C"/>
</dbReference>
<organism evidence="3">
    <name type="scientific">marine metagenome</name>
    <dbReference type="NCBI Taxonomy" id="408172"/>
    <lineage>
        <taxon>unclassified sequences</taxon>
        <taxon>metagenomes</taxon>
        <taxon>ecological metagenomes</taxon>
    </lineage>
</organism>
<reference evidence="3" key="1">
    <citation type="submission" date="2018-05" db="EMBL/GenBank/DDBJ databases">
        <authorList>
            <person name="Lanie J.A."/>
            <person name="Ng W.-L."/>
            <person name="Kazmierczak K.M."/>
            <person name="Andrzejewski T.M."/>
            <person name="Davidsen T.M."/>
            <person name="Wayne K.J."/>
            <person name="Tettelin H."/>
            <person name="Glass J.I."/>
            <person name="Rusch D."/>
            <person name="Podicherti R."/>
            <person name="Tsui H.-C.T."/>
            <person name="Winkler M.E."/>
        </authorList>
    </citation>
    <scope>NUCLEOTIDE SEQUENCE</scope>
</reference>
<dbReference type="EMBL" id="UINC01000770">
    <property type="protein sequence ID" value="SUZ60862.1"/>
    <property type="molecule type" value="Genomic_DNA"/>
</dbReference>
<dbReference type="Gene3D" id="3.90.1150.140">
    <property type="match status" value="1"/>
</dbReference>
<protein>
    <recommendedName>
        <fullName evidence="4">DUF1343 domain-containing protein</fullName>
    </recommendedName>
</protein>
<dbReference type="PIRSF" id="PIRSF016719">
    <property type="entry name" value="UCP016719"/>
    <property type="match status" value="1"/>
</dbReference>
<dbReference type="AlphaFoldDB" id="A0A381P1T4"/>
<dbReference type="InterPro" id="IPR048502">
    <property type="entry name" value="NamZ_N"/>
</dbReference>
<dbReference type="Pfam" id="PF07075">
    <property type="entry name" value="NamZ_N"/>
    <property type="match status" value="1"/>
</dbReference>
<evidence type="ECO:0000259" key="1">
    <source>
        <dbReference type="Pfam" id="PF07075"/>
    </source>
</evidence>
<gene>
    <name evidence="3" type="ORF">METZ01_LOCUS13716</name>
</gene>
<evidence type="ECO:0000259" key="2">
    <source>
        <dbReference type="Pfam" id="PF20732"/>
    </source>
</evidence>
<feature type="domain" description="Peptidoglycan beta-N-acetylmuramidase NamZ C-terminal" evidence="2">
    <location>
        <begin position="230"/>
        <end position="393"/>
    </location>
</feature>
<sequence length="393" mass="44961">MTLPGINQLLAKPEQYLKGKTVGLIVNHTSLANDNQHSIAHFKSHPSFILNALFAPEHGLYGIAQDMIEIENEIDPISELNVSSLYGITEETLEPNPDALVEVDNLIFDIQDVGARYYTFIYTMAKCMDICKKSNTRMIICDRPNPINGISLEGNLVKEDFRSFVGQYPLPNRHGMTVGELALFFNHEIDIGCELKVVPMADWNREQWYDETGLPWVPPSPNMPTLDTAVVYPGMCLIEGTQLSEGRGTTRPFENFGAPYIDPHKLLQRIKKDIDKLPGVIFRPQFFQPMFQKHRGEVCGGLQIHVTDRSQFKPFLTTLALLRAIADLYPNDLKWRTEPYEFVSDRLAIDLLYGNTHLRETIFNDTFSLDEIENGWQEELNSFKELRNNYLIY</sequence>
<accession>A0A381P1T4</accession>
<proteinExistence type="predicted"/>
<dbReference type="Pfam" id="PF20732">
    <property type="entry name" value="NamZ_C"/>
    <property type="match status" value="1"/>
</dbReference>
<feature type="domain" description="Peptidoglycan beta-N-acetylmuramidase NamZ N-terminal" evidence="1">
    <location>
        <begin position="22"/>
        <end position="226"/>
    </location>
</feature>
<evidence type="ECO:0000313" key="3">
    <source>
        <dbReference type="EMBL" id="SUZ60862.1"/>
    </source>
</evidence>